<accession>A0A7W2FEQ6</accession>
<dbReference type="SUPFAM" id="SSF50998">
    <property type="entry name" value="Quinoprotein alcohol dehydrogenase-like"/>
    <property type="match status" value="1"/>
</dbReference>
<evidence type="ECO:0000256" key="5">
    <source>
        <dbReference type="ARBA" id="ARBA00022837"/>
    </source>
</evidence>
<evidence type="ECO:0000256" key="3">
    <source>
        <dbReference type="ARBA" id="ARBA00022558"/>
    </source>
</evidence>
<evidence type="ECO:0000256" key="4">
    <source>
        <dbReference type="ARBA" id="ARBA00022723"/>
    </source>
</evidence>
<dbReference type="InterPro" id="IPR011047">
    <property type="entry name" value="Quinoprotein_ADH-like_sf"/>
</dbReference>
<evidence type="ECO:0000256" key="7">
    <source>
        <dbReference type="SAM" id="SignalP"/>
    </source>
</evidence>
<keyword evidence="6" id="KW-0281">Fimbrium</keyword>
<evidence type="ECO:0000256" key="1">
    <source>
        <dbReference type="ARBA" id="ARBA00004561"/>
    </source>
</evidence>
<dbReference type="Pfam" id="PF05567">
    <property type="entry name" value="T4P_PilY1"/>
    <property type="match status" value="1"/>
</dbReference>
<feature type="domain" description="PilY1 beta-propeller" evidence="8">
    <location>
        <begin position="197"/>
        <end position="534"/>
    </location>
</feature>
<keyword evidence="5" id="KW-0106">Calcium</keyword>
<dbReference type="InterPro" id="IPR008707">
    <property type="entry name" value="B-propeller_PilY1"/>
</dbReference>
<keyword evidence="10" id="KW-1185">Reference proteome</keyword>
<evidence type="ECO:0000313" key="10">
    <source>
        <dbReference type="Proteomes" id="UP000573499"/>
    </source>
</evidence>
<proteinExistence type="inferred from homology"/>
<dbReference type="GO" id="GO:0046872">
    <property type="term" value="F:metal ion binding"/>
    <property type="evidence" value="ECO:0007669"/>
    <property type="project" value="UniProtKB-KW"/>
</dbReference>
<evidence type="ECO:0000256" key="2">
    <source>
        <dbReference type="ARBA" id="ARBA00008387"/>
    </source>
</evidence>
<comment type="similarity">
    <text evidence="2">Belongs to the PilY1 family.</text>
</comment>
<dbReference type="Proteomes" id="UP000573499">
    <property type="component" value="Unassembled WGS sequence"/>
</dbReference>
<sequence>MLPRLLSLPWPAIFSTLITCQPALARATPPALDIASDPLLAGCVAADGGPPVRGTPLVLPAMAATSTSTAFQASYSRGDWSGHFERYAVQAGSVTSLTASTPQWDAGAILTGAAGRAPRPAPLARNIYTAIVQPDGALTTVPFAWDAISDAQRALLDRTPSTSVRSRPDGMGPQRLDYLRGVRALEGSVFRSRSSVLGDAVNSTPVYVGAAPALERGVAYADFYARSKTRRPAIYLGANDGMLHAFDAADGGELFAYVPDALFGKLNRLTSPAYVHTAYVDGPASAGEAHANSAWKTVLVSAMGGGAQGVFALDVTDPLHFDASGALWEFTDRDDPMMGNVTTRPQIARVRTGGGGSGGSGAAVLRDVAVVASGLNNYAADGHANASGNGALFLLALDKPPSQPWRLNDNYFRLITPIADPMRANGLSAPALAVDAEGVLRYAYAGDLQGNLWRFDLTGNAPWPGAVGPGPTKTPLFVARDASGARQAIAQQPRLVYATGGGYLILFGTGRMVEAADRLPTHNAPQSYYAILDTLADPPQLVSGRGELTPRSLSGADDAAALTLTGADLPAGSKGWYVDFLHAGTTGERSLDSGVLANGQLVFNTVLPGSSPCVATRSRTYALDALTGLPSMLMTAAAGDGDARVTGRLAPDYAIRPIVLRLPGVTMAGGTAPAIVPSASPATTTRTVAITIFSTVGDAPVRSAGGLSVAAPTGRLSWREVVNWRELHAAARR</sequence>
<dbReference type="GO" id="GO:0009289">
    <property type="term" value="C:pilus"/>
    <property type="evidence" value="ECO:0007669"/>
    <property type="project" value="UniProtKB-SubCell"/>
</dbReference>
<organism evidence="9 10">
    <name type="scientific">Rugamonas apoptosis</name>
    <dbReference type="NCBI Taxonomy" id="2758570"/>
    <lineage>
        <taxon>Bacteria</taxon>
        <taxon>Pseudomonadati</taxon>
        <taxon>Pseudomonadota</taxon>
        <taxon>Betaproteobacteria</taxon>
        <taxon>Burkholderiales</taxon>
        <taxon>Oxalobacteraceae</taxon>
        <taxon>Telluria group</taxon>
        <taxon>Rugamonas</taxon>
    </lineage>
</organism>
<evidence type="ECO:0000256" key="6">
    <source>
        <dbReference type="ARBA" id="ARBA00023263"/>
    </source>
</evidence>
<name>A0A7W2FEQ6_9BURK</name>
<reference evidence="9 10" key="1">
    <citation type="submission" date="2020-07" db="EMBL/GenBank/DDBJ databases">
        <title>Novel species isolated from subtropical streams in China.</title>
        <authorList>
            <person name="Lu H."/>
        </authorList>
    </citation>
    <scope>NUCLEOTIDE SEQUENCE [LARGE SCALE GENOMIC DNA]</scope>
    <source>
        <strain evidence="9 10">LX47W</strain>
    </source>
</reference>
<protein>
    <submittedName>
        <fullName evidence="9">Pilus assembly protein PilY</fullName>
    </submittedName>
</protein>
<comment type="subcellular location">
    <subcellularLocation>
        <location evidence="1">Fimbrium</location>
    </subcellularLocation>
</comment>
<feature type="signal peptide" evidence="7">
    <location>
        <begin position="1"/>
        <end position="25"/>
    </location>
</feature>
<gene>
    <name evidence="9" type="ORF">H3H39_25055</name>
</gene>
<evidence type="ECO:0000259" key="8">
    <source>
        <dbReference type="Pfam" id="PF05567"/>
    </source>
</evidence>
<keyword evidence="3" id="KW-1029">Fimbrium biogenesis</keyword>
<keyword evidence="4" id="KW-0479">Metal-binding</keyword>
<evidence type="ECO:0000313" key="9">
    <source>
        <dbReference type="EMBL" id="MBA5690321.1"/>
    </source>
</evidence>
<feature type="chain" id="PRO_5031394153" evidence="7">
    <location>
        <begin position="26"/>
        <end position="733"/>
    </location>
</feature>
<dbReference type="EMBL" id="JACEZU010000016">
    <property type="protein sequence ID" value="MBA5690321.1"/>
    <property type="molecule type" value="Genomic_DNA"/>
</dbReference>
<comment type="caution">
    <text evidence="9">The sequence shown here is derived from an EMBL/GenBank/DDBJ whole genome shotgun (WGS) entry which is preliminary data.</text>
</comment>
<dbReference type="RefSeq" id="WP_182157125.1">
    <property type="nucleotide sequence ID" value="NZ_JACEZU010000016.1"/>
</dbReference>
<keyword evidence="7" id="KW-0732">Signal</keyword>
<dbReference type="AlphaFoldDB" id="A0A7W2FEQ6"/>